<sequence length="103" mass="11623">MNSKRPWELVTDPNYFRGLMGTMGTAGLGPKEDVWLRIGNMGDGKQPNYQVHGPDGRVIRFHGGTHGKYHENTYVSFEPENLSQEIFTYPDVVKLLARCLGKV</sequence>
<name>A0AAU7JBZ0_9HYPH</name>
<gene>
    <name evidence="1" type="ORF">ABEG18_19095</name>
</gene>
<proteinExistence type="predicted"/>
<dbReference type="RefSeq" id="WP_406854636.1">
    <property type="nucleotide sequence ID" value="NZ_CP157484.1"/>
</dbReference>
<organism evidence="1">
    <name type="scientific">Alsobacter sp. KACC 23698</name>
    <dbReference type="NCBI Taxonomy" id="3149229"/>
    <lineage>
        <taxon>Bacteria</taxon>
        <taxon>Pseudomonadati</taxon>
        <taxon>Pseudomonadota</taxon>
        <taxon>Alphaproteobacteria</taxon>
        <taxon>Hyphomicrobiales</taxon>
        <taxon>Alsobacteraceae</taxon>
        <taxon>Alsobacter</taxon>
    </lineage>
</organism>
<reference evidence="1" key="1">
    <citation type="submission" date="2024-05" db="EMBL/GenBank/DDBJ databases">
        <authorList>
            <person name="Kim S."/>
            <person name="Heo J."/>
            <person name="Choi H."/>
            <person name="Choi Y."/>
            <person name="Kwon S.-W."/>
            <person name="Kim Y."/>
        </authorList>
    </citation>
    <scope>NUCLEOTIDE SEQUENCE</scope>
    <source>
        <strain evidence="1">KACC 23698</strain>
    </source>
</reference>
<accession>A0AAU7JBZ0</accession>
<dbReference type="AlphaFoldDB" id="A0AAU7JBZ0"/>
<dbReference type="EMBL" id="CP157484">
    <property type="protein sequence ID" value="XBO37808.1"/>
    <property type="molecule type" value="Genomic_DNA"/>
</dbReference>
<protein>
    <submittedName>
        <fullName evidence="1">Uncharacterized protein</fullName>
    </submittedName>
</protein>
<evidence type="ECO:0000313" key="1">
    <source>
        <dbReference type="EMBL" id="XBO37808.1"/>
    </source>
</evidence>